<sequence length="285" mass="32748">MTQLPAIYLEKTYPEKSPPDLANPSAMSTAFTIRAHTRSFHAKAENHQRYPIWFKEHAARIAACAEDLLDTLGKARHDDAFDKLDELYDLGDALDAEQEKRRLKNRWIGPLDFIKEYLEILGRKIAYAKAVEKRARSLRKQITTNGEEIHIEPLKPLPPEWGEIIVATVNKTVADSIRRGEGDPYRHRFLLTLIPPVFDPRKKGLWLASHPKSDGSKRFRTTTDPEEAYLFNGIKGEKALRKLKDEYPGHYLQARMDSANGYQWLKEKAGETPAPPEKTKERKHL</sequence>
<dbReference type="EMBL" id="CAADFZ010000313">
    <property type="protein sequence ID" value="VFK69114.1"/>
    <property type="molecule type" value="Genomic_DNA"/>
</dbReference>
<accession>A0A451B655</accession>
<evidence type="ECO:0000313" key="3">
    <source>
        <dbReference type="EMBL" id="VFK73774.1"/>
    </source>
</evidence>
<evidence type="ECO:0000256" key="1">
    <source>
        <dbReference type="SAM" id="MobiDB-lite"/>
    </source>
</evidence>
<dbReference type="AlphaFoldDB" id="A0A451B655"/>
<reference evidence="3" key="1">
    <citation type="submission" date="2019-02" db="EMBL/GenBank/DDBJ databases">
        <authorList>
            <person name="Gruber-Vodicka R. H."/>
            <person name="Seah K. B. B."/>
        </authorList>
    </citation>
    <scope>NUCLEOTIDE SEQUENCE</scope>
    <source>
        <strain evidence="3">BECK_BY19</strain>
        <strain evidence="2">BECK_BY8</strain>
    </source>
</reference>
<proteinExistence type="predicted"/>
<protein>
    <submittedName>
        <fullName evidence="3">Uncharacterized protein</fullName>
    </submittedName>
</protein>
<gene>
    <name evidence="2" type="ORF">BECKUNK1418G_GA0071005_13131</name>
    <name evidence="3" type="ORF">BECKUNK1418H_GA0071006_12861</name>
</gene>
<feature type="region of interest" description="Disordered" evidence="1">
    <location>
        <begin position="263"/>
        <end position="285"/>
    </location>
</feature>
<dbReference type="EMBL" id="CAADGD010000286">
    <property type="protein sequence ID" value="VFK73774.1"/>
    <property type="molecule type" value="Genomic_DNA"/>
</dbReference>
<name>A0A451B655_9GAMM</name>
<evidence type="ECO:0000313" key="2">
    <source>
        <dbReference type="EMBL" id="VFK69114.1"/>
    </source>
</evidence>
<organism evidence="3">
    <name type="scientific">Candidatus Kentrum sp. UNK</name>
    <dbReference type="NCBI Taxonomy" id="2126344"/>
    <lineage>
        <taxon>Bacteria</taxon>
        <taxon>Pseudomonadati</taxon>
        <taxon>Pseudomonadota</taxon>
        <taxon>Gammaproteobacteria</taxon>
        <taxon>Candidatus Kentrum</taxon>
    </lineage>
</organism>